<feature type="signal peptide" evidence="4">
    <location>
        <begin position="1"/>
        <end position="20"/>
    </location>
</feature>
<dbReference type="Pfam" id="PF00079">
    <property type="entry name" value="Serpin"/>
    <property type="match status" value="1"/>
</dbReference>
<evidence type="ECO:0000313" key="6">
    <source>
        <dbReference type="EMBL" id="CAG9829942.1"/>
    </source>
</evidence>
<dbReference type="InterPro" id="IPR023796">
    <property type="entry name" value="Serpin_dom"/>
</dbReference>
<evidence type="ECO:0000259" key="5">
    <source>
        <dbReference type="SMART" id="SM00093"/>
    </source>
</evidence>
<keyword evidence="1" id="KW-0646">Protease inhibitor</keyword>
<evidence type="ECO:0000256" key="1">
    <source>
        <dbReference type="ARBA" id="ARBA00022690"/>
    </source>
</evidence>
<keyword evidence="4" id="KW-0732">Signal</keyword>
<dbReference type="SUPFAM" id="SSF56574">
    <property type="entry name" value="Serpins"/>
    <property type="match status" value="1"/>
</dbReference>
<dbReference type="InterPro" id="IPR042185">
    <property type="entry name" value="Serpin_sf_2"/>
</dbReference>
<dbReference type="Proteomes" id="UP001153709">
    <property type="component" value="Chromosome 2"/>
</dbReference>
<name>A0A9N9XBY6_DIABA</name>
<dbReference type="PANTHER" id="PTHR11461:SF278">
    <property type="entry name" value="SERINE PROTEASE INHIBITOR 88EA"/>
    <property type="match status" value="1"/>
</dbReference>
<dbReference type="PANTHER" id="PTHR11461">
    <property type="entry name" value="SERINE PROTEASE INHIBITOR, SERPIN"/>
    <property type="match status" value="1"/>
</dbReference>
<evidence type="ECO:0000313" key="7">
    <source>
        <dbReference type="Proteomes" id="UP001153709"/>
    </source>
</evidence>
<reference evidence="6" key="1">
    <citation type="submission" date="2022-01" db="EMBL/GenBank/DDBJ databases">
        <authorList>
            <person name="King R."/>
        </authorList>
    </citation>
    <scope>NUCLEOTIDE SEQUENCE</scope>
</reference>
<dbReference type="OrthoDB" id="671595at2759"/>
<accession>A0A9N9XBY6</accession>
<dbReference type="EMBL" id="OU898277">
    <property type="protein sequence ID" value="CAG9829942.1"/>
    <property type="molecule type" value="Genomic_DNA"/>
</dbReference>
<proteinExistence type="inferred from homology"/>
<keyword evidence="7" id="KW-1185">Reference proteome</keyword>
<comment type="similarity">
    <text evidence="3">Belongs to the serpin family.</text>
</comment>
<dbReference type="PROSITE" id="PS00284">
    <property type="entry name" value="SERPIN"/>
    <property type="match status" value="1"/>
</dbReference>
<evidence type="ECO:0000256" key="3">
    <source>
        <dbReference type="RuleBase" id="RU000411"/>
    </source>
</evidence>
<dbReference type="InterPro" id="IPR036186">
    <property type="entry name" value="Serpin_sf"/>
</dbReference>
<evidence type="ECO:0000256" key="2">
    <source>
        <dbReference type="ARBA" id="ARBA00022900"/>
    </source>
</evidence>
<dbReference type="GO" id="GO:0004867">
    <property type="term" value="F:serine-type endopeptidase inhibitor activity"/>
    <property type="evidence" value="ECO:0007669"/>
    <property type="project" value="UniProtKB-KW"/>
</dbReference>
<evidence type="ECO:0000256" key="4">
    <source>
        <dbReference type="SAM" id="SignalP"/>
    </source>
</evidence>
<protein>
    <recommendedName>
        <fullName evidence="5">Serpin domain-containing protein</fullName>
    </recommendedName>
</protein>
<dbReference type="AlphaFoldDB" id="A0A9N9XBY6"/>
<dbReference type="InterPro" id="IPR000215">
    <property type="entry name" value="Serpin_fam"/>
</dbReference>
<dbReference type="GO" id="GO:0005615">
    <property type="term" value="C:extracellular space"/>
    <property type="evidence" value="ECO:0007669"/>
    <property type="project" value="InterPro"/>
</dbReference>
<dbReference type="Gene3D" id="2.30.39.10">
    <property type="entry name" value="Alpha-1-antitrypsin, domain 1"/>
    <property type="match status" value="1"/>
</dbReference>
<gene>
    <name evidence="6" type="ORF">DIABBA_LOCUS3694</name>
</gene>
<dbReference type="SMART" id="SM00093">
    <property type="entry name" value="SERPIN"/>
    <property type="match status" value="1"/>
</dbReference>
<keyword evidence="2" id="KW-0722">Serine protease inhibitor</keyword>
<dbReference type="InterPro" id="IPR042178">
    <property type="entry name" value="Serpin_sf_1"/>
</dbReference>
<feature type="domain" description="Serpin" evidence="5">
    <location>
        <begin position="48"/>
        <end position="414"/>
    </location>
</feature>
<dbReference type="CDD" id="cd19594">
    <property type="entry name" value="serpin_crustaceans_chelicerates_insects"/>
    <property type="match status" value="1"/>
</dbReference>
<sequence>MKITLVITLLVAALFKESVQQCFPPFAGNQPSQKSGPYLYSGQQEFSLALLNAVNRVIPNENLFFSPYSTYHALLMAYFLSGRQTENYLKKVLRLNPAQEKSDIYAAYNVDRFVTKFIAQTAPYEFTSANKIYVENDVPVRECVLNDFPNELEMKDFKTSPEAARQQINNWVENVTHNMIKDLIPPGTIDSSTNLVLVNAAYFKGLWENKFPPEYTKQEVFYVSPSKQIMVDMMHVEGTFKHDVSETLGAHILEMPYKGDNISMYILLPPFSSTENSIEATLKKLTLANFKNIVENDSLVSKTVQVAFPKFSLETTLEMTPILNSLGVGSLFKTNADFSALSRKKVSLGEGVHKARIEINENGAEAAAATALFSFRMLGEKEEIVKFQCNRPFIYFIYNHKANTVFFVGIYRAAVK</sequence>
<organism evidence="6 7">
    <name type="scientific">Diabrotica balteata</name>
    <name type="common">Banded cucumber beetle</name>
    <dbReference type="NCBI Taxonomy" id="107213"/>
    <lineage>
        <taxon>Eukaryota</taxon>
        <taxon>Metazoa</taxon>
        <taxon>Ecdysozoa</taxon>
        <taxon>Arthropoda</taxon>
        <taxon>Hexapoda</taxon>
        <taxon>Insecta</taxon>
        <taxon>Pterygota</taxon>
        <taxon>Neoptera</taxon>
        <taxon>Endopterygota</taxon>
        <taxon>Coleoptera</taxon>
        <taxon>Polyphaga</taxon>
        <taxon>Cucujiformia</taxon>
        <taxon>Chrysomeloidea</taxon>
        <taxon>Chrysomelidae</taxon>
        <taxon>Galerucinae</taxon>
        <taxon>Diabroticina</taxon>
        <taxon>Diabroticites</taxon>
        <taxon>Diabrotica</taxon>
    </lineage>
</organism>
<dbReference type="Gene3D" id="3.30.497.10">
    <property type="entry name" value="Antithrombin, subunit I, domain 2"/>
    <property type="match status" value="1"/>
</dbReference>
<feature type="chain" id="PRO_5040226651" description="Serpin domain-containing protein" evidence="4">
    <location>
        <begin position="21"/>
        <end position="416"/>
    </location>
</feature>
<dbReference type="InterPro" id="IPR023795">
    <property type="entry name" value="Serpin_CS"/>
</dbReference>